<dbReference type="NCBIfam" id="NF006958">
    <property type="entry name" value="PRK09435.1"/>
    <property type="match status" value="1"/>
</dbReference>
<evidence type="ECO:0000256" key="7">
    <source>
        <dbReference type="ARBA" id="ARBA00062796"/>
    </source>
</evidence>
<dbReference type="InterPro" id="IPR027417">
    <property type="entry name" value="P-loop_NTPase"/>
</dbReference>
<comment type="function">
    <text evidence="6">GTPase, binds and hydrolyzes GTP. Involved in intracellular vitamin B12 metabolism, mediates the transport of cobalamin (Cbl) into mitochondria for the final steps of adenosylcobalamin (AdoCbl) synthesis. Functions as a G-protein chaperone that assists AdoCbl cofactor delivery from MMAB to the methylmalonyl-CoA mutase (MMUT). Plays a dual role as both a protectase and a reactivase for MMUT. Protects MMUT from progressive inactivation by oxidation by decreasing the rate of the formation of the oxidized inactive cofactor hydroxocobalamin (OH2Cbl). Additionally acts a reactivase by promoting the replacement of OH2Cbl by the active cofactor AdoCbl, restoring the activity of MMUT in the presence and hydrolysis of GTP.</text>
</comment>
<keyword evidence="4" id="KW-0342">GTP-binding</keyword>
<name>A0A6F9DK93_9ASCI</name>
<accession>A0A6F9DK93</accession>
<dbReference type="Gene3D" id="3.40.50.300">
    <property type="entry name" value="P-loop containing nucleotide triphosphate hydrolases"/>
    <property type="match status" value="1"/>
</dbReference>
<dbReference type="GO" id="GO:0005737">
    <property type="term" value="C:cytoplasm"/>
    <property type="evidence" value="ECO:0007669"/>
    <property type="project" value="TreeGrafter"/>
</dbReference>
<organism evidence="8">
    <name type="scientific">Phallusia mammillata</name>
    <dbReference type="NCBI Taxonomy" id="59560"/>
    <lineage>
        <taxon>Eukaryota</taxon>
        <taxon>Metazoa</taxon>
        <taxon>Chordata</taxon>
        <taxon>Tunicata</taxon>
        <taxon>Ascidiacea</taxon>
        <taxon>Phlebobranchia</taxon>
        <taxon>Ascidiidae</taxon>
        <taxon>Phallusia</taxon>
    </lineage>
</organism>
<dbReference type="Gene3D" id="1.10.287.130">
    <property type="match status" value="1"/>
</dbReference>
<reference evidence="8" key="1">
    <citation type="submission" date="2020-04" db="EMBL/GenBank/DDBJ databases">
        <authorList>
            <person name="Neveu A P."/>
        </authorList>
    </citation>
    <scope>NUCLEOTIDE SEQUENCE</scope>
    <source>
        <tissue evidence="8">Whole embryo</tissue>
    </source>
</reference>
<protein>
    <submittedName>
        <fullName evidence="8">Methylmalonic aciduria type A protein, mitochondrial-like</fullName>
    </submittedName>
</protein>
<evidence type="ECO:0000256" key="6">
    <source>
        <dbReference type="ARBA" id="ARBA00056794"/>
    </source>
</evidence>
<keyword evidence="2" id="KW-0547">Nucleotide-binding</keyword>
<dbReference type="GO" id="GO:0005525">
    <property type="term" value="F:GTP binding"/>
    <property type="evidence" value="ECO:0007669"/>
    <property type="project" value="UniProtKB-KW"/>
</dbReference>
<keyword evidence="3" id="KW-0378">Hydrolase</keyword>
<dbReference type="Pfam" id="PF03308">
    <property type="entry name" value="MeaB"/>
    <property type="match status" value="1"/>
</dbReference>
<evidence type="ECO:0000256" key="4">
    <source>
        <dbReference type="ARBA" id="ARBA00023134"/>
    </source>
</evidence>
<dbReference type="FunFam" id="3.40.50.300:FF:000647">
    <property type="entry name" value="Methylmalonic aciduria type A homolog, mitochondrial"/>
    <property type="match status" value="1"/>
</dbReference>
<evidence type="ECO:0000256" key="2">
    <source>
        <dbReference type="ARBA" id="ARBA00022741"/>
    </source>
</evidence>
<evidence type="ECO:0000313" key="8">
    <source>
        <dbReference type="EMBL" id="CAB3263874.1"/>
    </source>
</evidence>
<dbReference type="PANTHER" id="PTHR23408">
    <property type="entry name" value="METHYLMALONYL-COA MUTASE"/>
    <property type="match status" value="1"/>
</dbReference>
<comment type="similarity">
    <text evidence="1">Belongs to the SIMIBI class G3E GTPase family. ArgK/MeaB subfamily.</text>
</comment>
<dbReference type="SUPFAM" id="SSF52540">
    <property type="entry name" value="P-loop containing nucleoside triphosphate hydrolases"/>
    <property type="match status" value="1"/>
</dbReference>
<dbReference type="PANTHER" id="PTHR23408:SF3">
    <property type="entry name" value="METHYLMALONIC ACIDURIA TYPE A PROTEIN, MITOCHONDRIAL"/>
    <property type="match status" value="1"/>
</dbReference>
<comment type="subunit">
    <text evidence="7">Homodimer. Interacts with MMUT (the apoenzyme form); the interaction is GTP dependent.</text>
</comment>
<sequence length="390" mass="43840">MISKSNVLFVQSKRFCVCHRFVQSSSRPFDVETLRNQKTLQNYFPQDSYEQRTIKRLFKGVTNGNRASLAEAITLVESSHETKKFMSQILLQMVLRTLDQENSTVKNNELHPSTTLRIGITGPPGAGKSTFIETFGMYLSDKLSLKVSVLAVDPSSSRTGGSLLGDKTRMPELSTQPNAYVRPSPSRGELGGVARNTIEALLLCEGAGYDVTIVETVGVGQSEVRVADMTDLFVLIIPPAGGDELQGLKRGVIESCDMVLVNKSDGDLLPAARRIQTEYVSALKFIPRKHKEWRPRVKRVSAKQNEGIQEVWKTMLNFHETMMKSGRFFELRKQQKHIWMWNHIQSNILSQFKQTMSINKQLPLVNQLVENDEITPGMAADVLIKSFFKS</sequence>
<gene>
    <name evidence="8" type="primary">Mmaa</name>
</gene>
<dbReference type="CDD" id="cd03114">
    <property type="entry name" value="MMAA-like"/>
    <property type="match status" value="1"/>
</dbReference>
<dbReference type="InterPro" id="IPR005129">
    <property type="entry name" value="GTPase_ArgK"/>
</dbReference>
<evidence type="ECO:0000256" key="5">
    <source>
        <dbReference type="ARBA" id="ARBA00048548"/>
    </source>
</evidence>
<proteinExistence type="evidence at transcript level"/>
<dbReference type="EMBL" id="LR788012">
    <property type="protein sequence ID" value="CAB3263874.1"/>
    <property type="molecule type" value="mRNA"/>
</dbReference>
<dbReference type="Gene3D" id="1.20.5.170">
    <property type="match status" value="1"/>
</dbReference>
<comment type="catalytic activity">
    <reaction evidence="5">
        <text>GTP + H2O = GDP + phosphate + H(+)</text>
        <dbReference type="Rhea" id="RHEA:19669"/>
        <dbReference type="ChEBI" id="CHEBI:15377"/>
        <dbReference type="ChEBI" id="CHEBI:15378"/>
        <dbReference type="ChEBI" id="CHEBI:37565"/>
        <dbReference type="ChEBI" id="CHEBI:43474"/>
        <dbReference type="ChEBI" id="CHEBI:58189"/>
    </reaction>
</comment>
<dbReference type="GO" id="GO:0003924">
    <property type="term" value="F:GTPase activity"/>
    <property type="evidence" value="ECO:0007669"/>
    <property type="project" value="InterPro"/>
</dbReference>
<dbReference type="NCBIfam" id="TIGR00750">
    <property type="entry name" value="lao"/>
    <property type="match status" value="1"/>
</dbReference>
<dbReference type="AlphaFoldDB" id="A0A6F9DK93"/>
<evidence type="ECO:0000256" key="3">
    <source>
        <dbReference type="ARBA" id="ARBA00022801"/>
    </source>
</evidence>
<evidence type="ECO:0000256" key="1">
    <source>
        <dbReference type="ARBA" id="ARBA00009625"/>
    </source>
</evidence>